<evidence type="ECO:0000313" key="2">
    <source>
        <dbReference type="Proteomes" id="UP000308707"/>
    </source>
</evidence>
<keyword evidence="2" id="KW-1185">Reference proteome</keyword>
<comment type="caution">
    <text evidence="1">The sequence shown here is derived from an EMBL/GenBank/DDBJ whole genome shotgun (WGS) entry which is preliminary data.</text>
</comment>
<dbReference type="AlphaFoldDB" id="A0A4U5JWP8"/>
<evidence type="ECO:0000313" key="1">
    <source>
        <dbReference type="EMBL" id="TKR33101.1"/>
    </source>
</evidence>
<dbReference type="RefSeq" id="WP_137265311.1">
    <property type="nucleotide sequence ID" value="NZ_SZUA01000001.1"/>
</dbReference>
<dbReference type="Proteomes" id="UP000308707">
    <property type="component" value="Unassembled WGS sequence"/>
</dbReference>
<organism evidence="1 2">
    <name type="scientific">Luteimonas gilva</name>
    <dbReference type="NCBI Taxonomy" id="2572684"/>
    <lineage>
        <taxon>Bacteria</taxon>
        <taxon>Pseudomonadati</taxon>
        <taxon>Pseudomonadota</taxon>
        <taxon>Gammaproteobacteria</taxon>
        <taxon>Lysobacterales</taxon>
        <taxon>Lysobacteraceae</taxon>
        <taxon>Luteimonas</taxon>
    </lineage>
</organism>
<reference evidence="1 2" key="1">
    <citation type="submission" date="2019-04" db="EMBL/GenBank/DDBJ databases">
        <title>Reference strain of H23.</title>
        <authorList>
            <person name="Luo X."/>
        </authorList>
    </citation>
    <scope>NUCLEOTIDE SEQUENCE [LARGE SCALE GENOMIC DNA]</scope>
    <source>
        <strain evidence="1 2">H23</strain>
    </source>
</reference>
<accession>A0A4U5JWP8</accession>
<sequence>MRAKLAELLDAIPSLGRLPPEILSLLDLSELRVPRGRVAEARTALEREFGCHVVAYERSPSGSGDPDALHLCRIATAARLTPDHLDRLLAAETSLETERISFVAYERLSPR</sequence>
<proteinExistence type="predicted"/>
<name>A0A4U5JWP8_9GAMM</name>
<protein>
    <submittedName>
        <fullName evidence="1">Uncharacterized protein</fullName>
    </submittedName>
</protein>
<dbReference type="EMBL" id="SZUA01000001">
    <property type="protein sequence ID" value="TKR33101.1"/>
    <property type="molecule type" value="Genomic_DNA"/>
</dbReference>
<gene>
    <name evidence="1" type="ORF">FCE95_01935</name>
</gene>